<dbReference type="InterPro" id="IPR001623">
    <property type="entry name" value="DnaJ_domain"/>
</dbReference>
<dbReference type="Proteomes" id="UP000887581">
    <property type="component" value="Unplaced"/>
</dbReference>
<protein>
    <submittedName>
        <fullName evidence="4">J domain-containing protein</fullName>
    </submittedName>
</protein>
<evidence type="ECO:0000313" key="3">
    <source>
        <dbReference type="Proteomes" id="UP000887581"/>
    </source>
</evidence>
<keyword evidence="1" id="KW-0143">Chaperone</keyword>
<keyword evidence="3" id="KW-1185">Reference proteome</keyword>
<feature type="domain" description="J" evidence="2">
    <location>
        <begin position="108"/>
        <end position="171"/>
    </location>
</feature>
<evidence type="ECO:0000313" key="4">
    <source>
        <dbReference type="WBParaSite" id="sdigi.contig65.g3414.t1"/>
    </source>
</evidence>
<dbReference type="SMART" id="SM00271">
    <property type="entry name" value="DnaJ"/>
    <property type="match status" value="1"/>
</dbReference>
<dbReference type="Pfam" id="PF00226">
    <property type="entry name" value="DnaJ"/>
    <property type="match status" value="1"/>
</dbReference>
<dbReference type="CDD" id="cd06257">
    <property type="entry name" value="DnaJ"/>
    <property type="match status" value="1"/>
</dbReference>
<reference evidence="4" key="1">
    <citation type="submission" date="2022-11" db="UniProtKB">
        <authorList>
            <consortium name="WormBaseParasite"/>
        </authorList>
    </citation>
    <scope>IDENTIFICATION</scope>
</reference>
<proteinExistence type="predicted"/>
<sequence length="234" mass="27314">MEKANDKKDENKNVKEVVSYNLIILDYLFLTVEDKIWRPEKERQLELVNQTVRVIDEKRLYNKTEDGKKGKRTAANAELEVSRVGCQERMKPATDGFFLGRRECNYPDYYNVLGCDRCSTKSQIMAEYRWRIRQLHPDKSSDQVSEVFHEIQNAKNILANDEARRTYDAWLDCSVDIPWSLWLKNFGSLPGVHWTCPIQTMSVLKYGNEKTKMENSCKRHDVISAQAENAVLVK</sequence>
<evidence type="ECO:0000256" key="1">
    <source>
        <dbReference type="ARBA" id="ARBA00023186"/>
    </source>
</evidence>
<organism evidence="3 4">
    <name type="scientific">Setaria digitata</name>
    <dbReference type="NCBI Taxonomy" id="48799"/>
    <lineage>
        <taxon>Eukaryota</taxon>
        <taxon>Metazoa</taxon>
        <taxon>Ecdysozoa</taxon>
        <taxon>Nematoda</taxon>
        <taxon>Chromadorea</taxon>
        <taxon>Rhabditida</taxon>
        <taxon>Spirurina</taxon>
        <taxon>Spiruromorpha</taxon>
        <taxon>Filarioidea</taxon>
        <taxon>Setariidae</taxon>
        <taxon>Setaria</taxon>
    </lineage>
</organism>
<dbReference type="GO" id="GO:0005737">
    <property type="term" value="C:cytoplasm"/>
    <property type="evidence" value="ECO:0007669"/>
    <property type="project" value="TreeGrafter"/>
</dbReference>
<dbReference type="PANTHER" id="PTHR44500:SF1">
    <property type="entry name" value="DNAJ HOMOLOG SUBFAMILY C MEMBER 12"/>
    <property type="match status" value="1"/>
</dbReference>
<dbReference type="Gene3D" id="1.10.287.110">
    <property type="entry name" value="DnaJ domain"/>
    <property type="match status" value="1"/>
</dbReference>
<dbReference type="AlphaFoldDB" id="A0A915Q320"/>
<accession>A0A915Q320</accession>
<name>A0A915Q320_9BILA</name>
<dbReference type="InterPro" id="IPR036869">
    <property type="entry name" value="J_dom_sf"/>
</dbReference>
<dbReference type="PROSITE" id="PS50076">
    <property type="entry name" value="DNAJ_2"/>
    <property type="match status" value="1"/>
</dbReference>
<dbReference type="PANTHER" id="PTHR44500">
    <property type="entry name" value="DNAJ HOMOLOG SUBFAMILY C MEMBER 12"/>
    <property type="match status" value="1"/>
</dbReference>
<dbReference type="WBParaSite" id="sdigi.contig65.g3414.t1">
    <property type="protein sequence ID" value="sdigi.contig65.g3414.t1"/>
    <property type="gene ID" value="sdigi.contig65.g3414"/>
</dbReference>
<dbReference type="InterPro" id="IPR029827">
    <property type="entry name" value="JDP1-like"/>
</dbReference>
<dbReference type="SUPFAM" id="SSF46565">
    <property type="entry name" value="Chaperone J-domain"/>
    <property type="match status" value="1"/>
</dbReference>
<evidence type="ECO:0000259" key="2">
    <source>
        <dbReference type="PROSITE" id="PS50076"/>
    </source>
</evidence>